<dbReference type="AlphaFoldDB" id="L1J4G4"/>
<dbReference type="PANTHER" id="PTHR45964:SF5">
    <property type="entry name" value="WSCD FAMILY MEMBER CG9164"/>
    <property type="match status" value="1"/>
</dbReference>
<evidence type="ECO:0000256" key="2">
    <source>
        <dbReference type="ARBA" id="ARBA00010236"/>
    </source>
</evidence>
<name>L1J4G4_GUITC</name>
<comment type="subcellular location">
    <subcellularLocation>
        <location evidence="1">Plastid</location>
        <location evidence="1">Chloroplast</location>
    </subcellularLocation>
</comment>
<dbReference type="PaxDb" id="55529-EKX43217"/>
<dbReference type="EMBL" id="JH993012">
    <property type="protein sequence ID" value="EKX43217.1"/>
    <property type="molecule type" value="Genomic_DNA"/>
</dbReference>
<dbReference type="Gene3D" id="3.40.50.300">
    <property type="entry name" value="P-loop containing nucleotide triphosphate hydrolases"/>
    <property type="match status" value="1"/>
</dbReference>
<sequence length="417" mass="47283">MLLATHANVSRAHGGHDKTILVLKREKGWHGFSRSTRSSTRAVSTAIKHEVHRMHIAKLKPHVIESKNSSAIHCKLIRNSATRKRFLEKNELQHLGGHVALASFPSSGSFIARTLIEKSTGVWTGSDVKEYDRKKLAGEGTHHDAVWFVQTHWPDRPAPSFSARRAVVLVRNPLHVLVTWFNTMATGAQNQTLPKFVYKRWRNVWESFVKHELQVWKGFHDYWLKHRSSEIPVLVVRLEDLLGSRREQVVDEIVAFAGANACGLKGSHAACLSSLPGREEEQLGKELILPQLFSPKLLEWVRNETRTWACLLGYGREILGEGWEKVCRAAEKKSFNMAGSNEGEHVRGCRGLGTGAESSGGFMTINRPQHFCLREYLCHHRKIGNMRMLEQTPHVDGPNLKRILRMKGFRMNELRAG</sequence>
<dbReference type="RefSeq" id="XP_005830197.1">
    <property type="nucleotide sequence ID" value="XM_005830140.1"/>
</dbReference>
<gene>
    <name evidence="3" type="ORF">GUITHDRAFT_110947</name>
</gene>
<dbReference type="EnsemblProtists" id="EKX43217">
    <property type="protein sequence ID" value="EKX43217"/>
    <property type="gene ID" value="GUITHDRAFT_110947"/>
</dbReference>
<evidence type="ECO:0000313" key="5">
    <source>
        <dbReference type="Proteomes" id="UP000011087"/>
    </source>
</evidence>
<dbReference type="STRING" id="905079.L1J4G4"/>
<evidence type="ECO:0008006" key="6">
    <source>
        <dbReference type="Google" id="ProtNLM"/>
    </source>
</evidence>
<dbReference type="SUPFAM" id="SSF52540">
    <property type="entry name" value="P-loop containing nucleoside triphosphate hydrolases"/>
    <property type="match status" value="1"/>
</dbReference>
<dbReference type="HOGENOM" id="CLU_659635_0_0_1"/>
<dbReference type="PANTHER" id="PTHR45964">
    <property type="entry name" value="WSCD FAMILY MEMBER CG9164"/>
    <property type="match status" value="1"/>
</dbReference>
<organism evidence="3">
    <name type="scientific">Guillardia theta (strain CCMP2712)</name>
    <name type="common">Cryptophyte</name>
    <dbReference type="NCBI Taxonomy" id="905079"/>
    <lineage>
        <taxon>Eukaryota</taxon>
        <taxon>Cryptophyceae</taxon>
        <taxon>Pyrenomonadales</taxon>
        <taxon>Geminigeraceae</taxon>
        <taxon>Guillardia</taxon>
    </lineage>
</organism>
<reference evidence="5" key="2">
    <citation type="submission" date="2012-11" db="EMBL/GenBank/DDBJ databases">
        <authorList>
            <person name="Kuo A."/>
            <person name="Curtis B.A."/>
            <person name="Tanifuji G."/>
            <person name="Burki F."/>
            <person name="Gruber A."/>
            <person name="Irimia M."/>
            <person name="Maruyama S."/>
            <person name="Arias M.C."/>
            <person name="Ball S.G."/>
            <person name="Gile G.H."/>
            <person name="Hirakawa Y."/>
            <person name="Hopkins J.F."/>
            <person name="Rensing S.A."/>
            <person name="Schmutz J."/>
            <person name="Symeonidi A."/>
            <person name="Elias M."/>
            <person name="Eveleigh R.J."/>
            <person name="Herman E.K."/>
            <person name="Klute M.J."/>
            <person name="Nakayama T."/>
            <person name="Obornik M."/>
            <person name="Reyes-Prieto A."/>
            <person name="Armbrust E.V."/>
            <person name="Aves S.J."/>
            <person name="Beiko R.G."/>
            <person name="Coutinho P."/>
            <person name="Dacks J.B."/>
            <person name="Durnford D.G."/>
            <person name="Fast N.M."/>
            <person name="Green B.R."/>
            <person name="Grisdale C."/>
            <person name="Hempe F."/>
            <person name="Henrissat B."/>
            <person name="Hoppner M.P."/>
            <person name="Ishida K.-I."/>
            <person name="Kim E."/>
            <person name="Koreny L."/>
            <person name="Kroth P.G."/>
            <person name="Liu Y."/>
            <person name="Malik S.-B."/>
            <person name="Maier U.G."/>
            <person name="McRose D."/>
            <person name="Mock T."/>
            <person name="Neilson J.A."/>
            <person name="Onodera N.T."/>
            <person name="Poole A.M."/>
            <person name="Pritham E.J."/>
            <person name="Richards T.A."/>
            <person name="Rocap G."/>
            <person name="Roy S.W."/>
            <person name="Sarai C."/>
            <person name="Schaack S."/>
            <person name="Shirato S."/>
            <person name="Slamovits C.H."/>
            <person name="Spencer D.F."/>
            <person name="Suzuki S."/>
            <person name="Worden A.Z."/>
            <person name="Zauner S."/>
            <person name="Barry K."/>
            <person name="Bell C."/>
            <person name="Bharti A.K."/>
            <person name="Crow J.A."/>
            <person name="Grimwood J."/>
            <person name="Kramer R."/>
            <person name="Lindquist E."/>
            <person name="Lucas S."/>
            <person name="Salamov A."/>
            <person name="McFadden G.I."/>
            <person name="Lane C.E."/>
            <person name="Keeling P.J."/>
            <person name="Gray M.W."/>
            <person name="Grigoriev I.V."/>
            <person name="Archibald J.M."/>
        </authorList>
    </citation>
    <scope>NUCLEOTIDE SEQUENCE</scope>
    <source>
        <strain evidence="5">CCMP2712</strain>
    </source>
</reference>
<dbReference type="GO" id="GO:0009507">
    <property type="term" value="C:chloroplast"/>
    <property type="evidence" value="ECO:0007669"/>
    <property type="project" value="UniProtKB-SubCell"/>
</dbReference>
<dbReference type="OMA" id="QYFEDIT"/>
<accession>L1J4G4</accession>
<protein>
    <recommendedName>
        <fullName evidence="6">Sulfotransferase domain-containing protein</fullName>
    </recommendedName>
</protein>
<dbReference type="InterPro" id="IPR051589">
    <property type="entry name" value="Sialate-O-sulfotransferase"/>
</dbReference>
<dbReference type="GeneID" id="17299772"/>
<comment type="similarity">
    <text evidence="2">Belongs to the WSCD family.</text>
</comment>
<evidence type="ECO:0000313" key="3">
    <source>
        <dbReference type="EMBL" id="EKX43217.1"/>
    </source>
</evidence>
<keyword evidence="5" id="KW-1185">Reference proteome</keyword>
<evidence type="ECO:0000313" key="4">
    <source>
        <dbReference type="EnsemblProtists" id="EKX43217"/>
    </source>
</evidence>
<reference evidence="3 5" key="1">
    <citation type="journal article" date="2012" name="Nature">
        <title>Algal genomes reveal evolutionary mosaicism and the fate of nucleomorphs.</title>
        <authorList>
            <consortium name="DOE Joint Genome Institute"/>
            <person name="Curtis B.A."/>
            <person name="Tanifuji G."/>
            <person name="Burki F."/>
            <person name="Gruber A."/>
            <person name="Irimia M."/>
            <person name="Maruyama S."/>
            <person name="Arias M.C."/>
            <person name="Ball S.G."/>
            <person name="Gile G.H."/>
            <person name="Hirakawa Y."/>
            <person name="Hopkins J.F."/>
            <person name="Kuo A."/>
            <person name="Rensing S.A."/>
            <person name="Schmutz J."/>
            <person name="Symeonidi A."/>
            <person name="Elias M."/>
            <person name="Eveleigh R.J."/>
            <person name="Herman E.K."/>
            <person name="Klute M.J."/>
            <person name="Nakayama T."/>
            <person name="Obornik M."/>
            <person name="Reyes-Prieto A."/>
            <person name="Armbrust E.V."/>
            <person name="Aves S.J."/>
            <person name="Beiko R.G."/>
            <person name="Coutinho P."/>
            <person name="Dacks J.B."/>
            <person name="Durnford D.G."/>
            <person name="Fast N.M."/>
            <person name="Green B.R."/>
            <person name="Grisdale C.J."/>
            <person name="Hempel F."/>
            <person name="Henrissat B."/>
            <person name="Hoppner M.P."/>
            <person name="Ishida K."/>
            <person name="Kim E."/>
            <person name="Koreny L."/>
            <person name="Kroth P.G."/>
            <person name="Liu Y."/>
            <person name="Malik S.B."/>
            <person name="Maier U.G."/>
            <person name="McRose D."/>
            <person name="Mock T."/>
            <person name="Neilson J.A."/>
            <person name="Onodera N.T."/>
            <person name="Poole A.M."/>
            <person name="Pritham E.J."/>
            <person name="Richards T.A."/>
            <person name="Rocap G."/>
            <person name="Roy S.W."/>
            <person name="Sarai C."/>
            <person name="Schaack S."/>
            <person name="Shirato S."/>
            <person name="Slamovits C.H."/>
            <person name="Spencer D.F."/>
            <person name="Suzuki S."/>
            <person name="Worden A.Z."/>
            <person name="Zauner S."/>
            <person name="Barry K."/>
            <person name="Bell C."/>
            <person name="Bharti A.K."/>
            <person name="Crow J.A."/>
            <person name="Grimwood J."/>
            <person name="Kramer R."/>
            <person name="Lindquist E."/>
            <person name="Lucas S."/>
            <person name="Salamov A."/>
            <person name="McFadden G.I."/>
            <person name="Lane C.E."/>
            <person name="Keeling P.J."/>
            <person name="Gray M.W."/>
            <person name="Grigoriev I.V."/>
            <person name="Archibald J.M."/>
        </authorList>
    </citation>
    <scope>NUCLEOTIDE SEQUENCE</scope>
    <source>
        <strain evidence="3 5">CCMP2712</strain>
    </source>
</reference>
<evidence type="ECO:0000256" key="1">
    <source>
        <dbReference type="ARBA" id="ARBA00004229"/>
    </source>
</evidence>
<dbReference type="OrthoDB" id="5985073at2759"/>
<dbReference type="eggNOG" id="KOG4157">
    <property type="taxonomic scope" value="Eukaryota"/>
</dbReference>
<dbReference type="Proteomes" id="UP000011087">
    <property type="component" value="Unassembled WGS sequence"/>
</dbReference>
<dbReference type="InterPro" id="IPR027417">
    <property type="entry name" value="P-loop_NTPase"/>
</dbReference>
<reference evidence="4" key="3">
    <citation type="submission" date="2015-06" db="UniProtKB">
        <authorList>
            <consortium name="EnsemblProtists"/>
        </authorList>
    </citation>
    <scope>IDENTIFICATION</scope>
</reference>
<proteinExistence type="inferred from homology"/>
<dbReference type="KEGG" id="gtt:GUITHDRAFT_110947"/>